<dbReference type="Gene3D" id="3.30.565.10">
    <property type="entry name" value="Histidine kinase-like ATPase, C-terminal domain"/>
    <property type="match status" value="1"/>
</dbReference>
<dbReference type="SMART" id="SM00388">
    <property type="entry name" value="HisKA"/>
    <property type="match status" value="1"/>
</dbReference>
<comment type="caution">
    <text evidence="10">The sequence shown here is derived from an EMBL/GenBank/DDBJ whole genome shotgun (WGS) entry which is preliminary data.</text>
</comment>
<evidence type="ECO:0000256" key="7">
    <source>
        <dbReference type="ARBA" id="ARBA00022840"/>
    </source>
</evidence>
<keyword evidence="7" id="KW-0067">ATP-binding</keyword>
<evidence type="ECO:0000259" key="9">
    <source>
        <dbReference type="PROSITE" id="PS50109"/>
    </source>
</evidence>
<accession>A0A5D8QAN5</accession>
<dbReference type="SUPFAM" id="SSF55874">
    <property type="entry name" value="ATPase domain of HSP90 chaperone/DNA topoisomerase II/histidine kinase"/>
    <property type="match status" value="1"/>
</dbReference>
<keyword evidence="8" id="KW-0902">Two-component regulatory system</keyword>
<keyword evidence="11" id="KW-1185">Reference proteome</keyword>
<dbReference type="Proteomes" id="UP000322976">
    <property type="component" value="Unassembled WGS sequence"/>
</dbReference>
<evidence type="ECO:0000256" key="4">
    <source>
        <dbReference type="ARBA" id="ARBA00022679"/>
    </source>
</evidence>
<evidence type="ECO:0000256" key="5">
    <source>
        <dbReference type="ARBA" id="ARBA00022741"/>
    </source>
</evidence>
<organism evidence="10 11">
    <name type="scientific">Calorimonas adulescens</name>
    <dbReference type="NCBI Taxonomy" id="2606906"/>
    <lineage>
        <taxon>Bacteria</taxon>
        <taxon>Bacillati</taxon>
        <taxon>Bacillota</taxon>
        <taxon>Clostridia</taxon>
        <taxon>Thermoanaerobacterales</taxon>
        <taxon>Thermoanaerobacteraceae</taxon>
        <taxon>Calorimonas</taxon>
    </lineage>
</organism>
<dbReference type="Pfam" id="PF00512">
    <property type="entry name" value="HisKA"/>
    <property type="match status" value="1"/>
</dbReference>
<protein>
    <recommendedName>
        <fullName evidence="2">histidine kinase</fullName>
        <ecNumber evidence="2">2.7.13.3</ecNumber>
    </recommendedName>
</protein>
<evidence type="ECO:0000256" key="6">
    <source>
        <dbReference type="ARBA" id="ARBA00022777"/>
    </source>
</evidence>
<dbReference type="PANTHER" id="PTHR43065">
    <property type="entry name" value="SENSOR HISTIDINE KINASE"/>
    <property type="match status" value="1"/>
</dbReference>
<evidence type="ECO:0000256" key="2">
    <source>
        <dbReference type="ARBA" id="ARBA00012438"/>
    </source>
</evidence>
<dbReference type="GO" id="GO:0000155">
    <property type="term" value="F:phosphorelay sensor kinase activity"/>
    <property type="evidence" value="ECO:0007669"/>
    <property type="project" value="InterPro"/>
</dbReference>
<keyword evidence="4" id="KW-0808">Transferase</keyword>
<dbReference type="InterPro" id="IPR036097">
    <property type="entry name" value="HisK_dim/P_sf"/>
</dbReference>
<dbReference type="InterPro" id="IPR005467">
    <property type="entry name" value="His_kinase_dom"/>
</dbReference>
<dbReference type="CDD" id="cd00082">
    <property type="entry name" value="HisKA"/>
    <property type="match status" value="1"/>
</dbReference>
<dbReference type="PROSITE" id="PS50109">
    <property type="entry name" value="HIS_KIN"/>
    <property type="match status" value="1"/>
</dbReference>
<keyword evidence="3" id="KW-0597">Phosphoprotein</keyword>
<dbReference type="EC" id="2.7.13.3" evidence="2"/>
<dbReference type="EMBL" id="VTPS01000012">
    <property type="protein sequence ID" value="TZE81581.1"/>
    <property type="molecule type" value="Genomic_DNA"/>
</dbReference>
<evidence type="ECO:0000256" key="3">
    <source>
        <dbReference type="ARBA" id="ARBA00022553"/>
    </source>
</evidence>
<evidence type="ECO:0000256" key="1">
    <source>
        <dbReference type="ARBA" id="ARBA00000085"/>
    </source>
</evidence>
<keyword evidence="5" id="KW-0547">Nucleotide-binding</keyword>
<dbReference type="AlphaFoldDB" id="A0A5D8QAN5"/>
<evidence type="ECO:0000313" key="11">
    <source>
        <dbReference type="Proteomes" id="UP000322976"/>
    </source>
</evidence>
<dbReference type="SUPFAM" id="SSF47384">
    <property type="entry name" value="Homodimeric domain of signal transducing histidine kinase"/>
    <property type="match status" value="1"/>
</dbReference>
<dbReference type="PRINTS" id="PR00344">
    <property type="entry name" value="BCTRLSENSOR"/>
</dbReference>
<dbReference type="GO" id="GO:0005524">
    <property type="term" value="F:ATP binding"/>
    <property type="evidence" value="ECO:0007669"/>
    <property type="project" value="UniProtKB-KW"/>
</dbReference>
<reference evidence="10 11" key="1">
    <citation type="submission" date="2019-08" db="EMBL/GenBank/DDBJ databases">
        <title>Calorimonas adulescens gen. nov., sp. nov., an anaerobic thermophilic bacterium from Sakhalin hot spring.</title>
        <authorList>
            <person name="Khomyakova M.A."/>
            <person name="Merkel A.Y."/>
            <person name="Novikov A."/>
            <person name="Bonch-Osmolovskaya E.A."/>
            <person name="Slobodkin A.I."/>
        </authorList>
    </citation>
    <scope>NUCLEOTIDE SEQUENCE [LARGE SCALE GENOMIC DNA]</scope>
    <source>
        <strain evidence="10 11">A05MB</strain>
    </source>
</reference>
<comment type="catalytic activity">
    <reaction evidence="1">
        <text>ATP + protein L-histidine = ADP + protein N-phospho-L-histidine.</text>
        <dbReference type="EC" id="2.7.13.3"/>
    </reaction>
</comment>
<gene>
    <name evidence="10" type="ORF">FWJ32_08670</name>
</gene>
<dbReference type="InterPro" id="IPR003594">
    <property type="entry name" value="HATPase_dom"/>
</dbReference>
<dbReference type="SMART" id="SM00387">
    <property type="entry name" value="HATPase_c"/>
    <property type="match status" value="1"/>
</dbReference>
<proteinExistence type="predicted"/>
<dbReference type="PANTHER" id="PTHR43065:SF10">
    <property type="entry name" value="PEROXIDE STRESS-ACTIVATED HISTIDINE KINASE MAK3"/>
    <property type="match status" value="1"/>
</dbReference>
<sequence>MKLKNCNDRMVVQVLGKNDVDLLYVSHFYDNTGYVIYNAESKFVRFSCNLYKLFDLDPAEDSLKCKIEEFLLSDSDLMKDDFQFKYKEYRDRRFLVIRVSLDNSFNSEYVFVFVSTEFFNINLERMQEIEELNVKGLYANTLAHEIKNSLTIIKGFFQLFRARYTGEGEYVDLMMEEVEKAVNLTNGFMRINRFSGDDIRWADVVDILTNLTKKLTIILNGEHIIKTCFKDIKKAMIDPGVLQRVCLNLLQNAIEAMNKTGIIYIYTDELTNGMIRIRIADNGCGIPKDIKDKIFLPNFTTKARGTGYGLAITDALLRKYNCKIRVRSKVGRGSIFTVLLPPED</sequence>
<name>A0A5D8QAN5_9THEO</name>
<dbReference type="Gene3D" id="1.10.287.130">
    <property type="match status" value="1"/>
</dbReference>
<feature type="domain" description="Histidine kinase" evidence="9">
    <location>
        <begin position="141"/>
        <end position="344"/>
    </location>
</feature>
<evidence type="ECO:0000313" key="10">
    <source>
        <dbReference type="EMBL" id="TZE81581.1"/>
    </source>
</evidence>
<dbReference type="InterPro" id="IPR004358">
    <property type="entry name" value="Sig_transdc_His_kin-like_C"/>
</dbReference>
<keyword evidence="6" id="KW-0418">Kinase</keyword>
<evidence type="ECO:0000256" key="8">
    <source>
        <dbReference type="ARBA" id="ARBA00023012"/>
    </source>
</evidence>
<dbReference type="InterPro" id="IPR003661">
    <property type="entry name" value="HisK_dim/P_dom"/>
</dbReference>
<dbReference type="InterPro" id="IPR036890">
    <property type="entry name" value="HATPase_C_sf"/>
</dbReference>
<dbReference type="Pfam" id="PF02518">
    <property type="entry name" value="HATPase_c"/>
    <property type="match status" value="1"/>
</dbReference>